<feature type="binding site" evidence="14 15">
    <location>
        <position position="13"/>
    </location>
    <ligand>
        <name>a divalent metal cation</name>
        <dbReference type="ChEBI" id="CHEBI:60240"/>
    </ligand>
</feature>
<comment type="cofactor">
    <cofactor evidence="2">
        <name>Mg(2+)</name>
        <dbReference type="ChEBI" id="CHEBI:18420"/>
    </cofactor>
</comment>
<evidence type="ECO:0000256" key="4">
    <source>
        <dbReference type="ARBA" id="ARBA00004496"/>
    </source>
</evidence>
<evidence type="ECO:0000256" key="3">
    <source>
        <dbReference type="ARBA" id="ARBA00004065"/>
    </source>
</evidence>
<evidence type="ECO:0000256" key="16">
    <source>
        <dbReference type="RuleBase" id="RU003515"/>
    </source>
</evidence>
<evidence type="ECO:0000256" key="9">
    <source>
        <dbReference type="ARBA" id="ARBA00022722"/>
    </source>
</evidence>
<comment type="subcellular location">
    <subcellularLocation>
        <location evidence="4 14">Cytoplasm</location>
    </subcellularLocation>
</comment>
<evidence type="ECO:0000256" key="5">
    <source>
        <dbReference type="ARBA" id="ARBA00007383"/>
    </source>
</evidence>
<keyword evidence="13 14" id="KW-0464">Manganese</keyword>
<evidence type="ECO:0000256" key="14">
    <source>
        <dbReference type="HAMAP-Rule" id="MF_00052"/>
    </source>
</evidence>
<dbReference type="InterPro" id="IPR001352">
    <property type="entry name" value="RNase_HII/HIII"/>
</dbReference>
<keyword evidence="9 14" id="KW-0540">Nuclease</keyword>
<keyword evidence="19" id="KW-1185">Reference proteome</keyword>
<keyword evidence="8 14" id="KW-0963">Cytoplasm</keyword>
<dbReference type="NCBIfam" id="NF000596">
    <property type="entry name" value="PRK00015.1-4"/>
    <property type="match status" value="1"/>
</dbReference>
<dbReference type="RefSeq" id="WP_069124721.1">
    <property type="nucleotide sequence ID" value="NZ_MARB01000010.1"/>
</dbReference>
<feature type="binding site" evidence="14 15">
    <location>
        <position position="104"/>
    </location>
    <ligand>
        <name>a divalent metal cation</name>
        <dbReference type="ChEBI" id="CHEBI:60240"/>
    </ligand>
</feature>
<reference evidence="18 19" key="1">
    <citation type="submission" date="2016-06" db="EMBL/GenBank/DDBJ databases">
        <title>Genome sequence of endosymbiont of Candidatus Endolucinida thiodiazotropha.</title>
        <authorList>
            <person name="Poehlein A."/>
            <person name="Koenig S."/>
            <person name="Heiden S.E."/>
            <person name="Thuermer A."/>
            <person name="Voget S."/>
            <person name="Daniel R."/>
            <person name="Markert S."/>
            <person name="Gros O."/>
            <person name="Schweder T."/>
        </authorList>
    </citation>
    <scope>NUCLEOTIDE SEQUENCE [LARGE SCALE GENOMIC DNA]</scope>
    <source>
        <strain evidence="18 19">COS</strain>
    </source>
</reference>
<comment type="cofactor">
    <cofactor evidence="14 15">
        <name>Mn(2+)</name>
        <dbReference type="ChEBI" id="CHEBI:29035"/>
    </cofactor>
    <cofactor evidence="14 15">
        <name>Mg(2+)</name>
        <dbReference type="ChEBI" id="CHEBI:18420"/>
    </cofactor>
    <text evidence="14 15">Manganese or magnesium. Binds 1 divalent metal ion per monomer in the absence of substrate. May bind a second metal ion after substrate binding.</text>
</comment>
<evidence type="ECO:0000256" key="6">
    <source>
        <dbReference type="ARBA" id="ARBA00012180"/>
    </source>
</evidence>
<dbReference type="PANTHER" id="PTHR10954">
    <property type="entry name" value="RIBONUCLEASE H2 SUBUNIT A"/>
    <property type="match status" value="1"/>
</dbReference>
<dbReference type="NCBIfam" id="NF000594">
    <property type="entry name" value="PRK00015.1-1"/>
    <property type="match status" value="1"/>
</dbReference>
<keyword evidence="12 14" id="KW-0378">Hydrolase</keyword>
<dbReference type="CDD" id="cd07182">
    <property type="entry name" value="RNase_HII_bacteria_HII_like"/>
    <property type="match status" value="1"/>
</dbReference>
<evidence type="ECO:0000256" key="13">
    <source>
        <dbReference type="ARBA" id="ARBA00023211"/>
    </source>
</evidence>
<proteinExistence type="inferred from homology"/>
<dbReference type="SUPFAM" id="SSF53098">
    <property type="entry name" value="Ribonuclease H-like"/>
    <property type="match status" value="1"/>
</dbReference>
<evidence type="ECO:0000313" key="19">
    <source>
        <dbReference type="Proteomes" id="UP000094769"/>
    </source>
</evidence>
<dbReference type="OrthoDB" id="9803420at2"/>
<dbReference type="EMBL" id="MARB01000010">
    <property type="protein sequence ID" value="ODJ87708.1"/>
    <property type="molecule type" value="Genomic_DNA"/>
</dbReference>
<dbReference type="InterPro" id="IPR022898">
    <property type="entry name" value="RNase_HII"/>
</dbReference>
<dbReference type="InterPro" id="IPR036397">
    <property type="entry name" value="RNaseH_sf"/>
</dbReference>
<dbReference type="GO" id="GO:0005737">
    <property type="term" value="C:cytoplasm"/>
    <property type="evidence" value="ECO:0007669"/>
    <property type="project" value="UniProtKB-SubCell"/>
</dbReference>
<evidence type="ECO:0000256" key="15">
    <source>
        <dbReference type="PROSITE-ProRule" id="PRU01319"/>
    </source>
</evidence>
<dbReference type="EC" id="3.1.26.4" evidence="6 14"/>
<evidence type="ECO:0000256" key="2">
    <source>
        <dbReference type="ARBA" id="ARBA00001946"/>
    </source>
</evidence>
<comment type="caution">
    <text evidence="18">The sequence shown here is derived from an EMBL/GenBank/DDBJ whole genome shotgun (WGS) entry which is preliminary data.</text>
</comment>
<evidence type="ECO:0000256" key="7">
    <source>
        <dbReference type="ARBA" id="ARBA00019179"/>
    </source>
</evidence>
<evidence type="ECO:0000259" key="17">
    <source>
        <dbReference type="PROSITE" id="PS51975"/>
    </source>
</evidence>
<comment type="similarity">
    <text evidence="5 14 16">Belongs to the RNase HII family.</text>
</comment>
<feature type="binding site" evidence="14 15">
    <location>
        <position position="12"/>
    </location>
    <ligand>
        <name>a divalent metal cation</name>
        <dbReference type="ChEBI" id="CHEBI:60240"/>
    </ligand>
</feature>
<evidence type="ECO:0000256" key="1">
    <source>
        <dbReference type="ARBA" id="ARBA00000077"/>
    </source>
</evidence>
<evidence type="ECO:0000256" key="10">
    <source>
        <dbReference type="ARBA" id="ARBA00022723"/>
    </source>
</evidence>
<dbReference type="GO" id="GO:0004523">
    <property type="term" value="F:RNA-DNA hybrid ribonuclease activity"/>
    <property type="evidence" value="ECO:0007669"/>
    <property type="project" value="UniProtKB-UniRule"/>
</dbReference>
<dbReference type="PANTHER" id="PTHR10954:SF18">
    <property type="entry name" value="RIBONUCLEASE HII"/>
    <property type="match status" value="1"/>
</dbReference>
<dbReference type="GO" id="GO:0030145">
    <property type="term" value="F:manganese ion binding"/>
    <property type="evidence" value="ECO:0007669"/>
    <property type="project" value="UniProtKB-UniRule"/>
</dbReference>
<dbReference type="InterPro" id="IPR024567">
    <property type="entry name" value="RNase_HII/HIII_dom"/>
</dbReference>
<evidence type="ECO:0000313" key="18">
    <source>
        <dbReference type="EMBL" id="ODJ87708.1"/>
    </source>
</evidence>
<dbReference type="Pfam" id="PF01351">
    <property type="entry name" value="RNase_HII"/>
    <property type="match status" value="1"/>
</dbReference>
<gene>
    <name evidence="14 18" type="primary">rnhB</name>
    <name evidence="18" type="ORF">CODIS_21250</name>
</gene>
<dbReference type="InterPro" id="IPR012337">
    <property type="entry name" value="RNaseH-like_sf"/>
</dbReference>
<sequence length="191" mass="20778">MSKAFALVAGVDEVGRGPLAGPVVAAAVILHPERPIEGLADSKKLSEKRREQLSQLIKEQAHSWCLGRAEVEEIDRINILQASLLAMKRAVEGLPRMPGLAMVDGKHAPRLACRVDTVIGGDALVESISAASIIAKVARDQEMVELDRRYPGYGLARHKGYPTKQHLEGLQALGITPIHRRSFGPVKRLMT</sequence>
<dbReference type="GO" id="GO:0006298">
    <property type="term" value="P:mismatch repair"/>
    <property type="evidence" value="ECO:0007669"/>
    <property type="project" value="TreeGrafter"/>
</dbReference>
<feature type="domain" description="RNase H type-2" evidence="17">
    <location>
        <begin position="6"/>
        <end position="191"/>
    </location>
</feature>
<keyword evidence="10 14" id="KW-0479">Metal-binding</keyword>
<dbReference type="AlphaFoldDB" id="A0A7Z0VL99"/>
<dbReference type="GO" id="GO:0003723">
    <property type="term" value="F:RNA binding"/>
    <property type="evidence" value="ECO:0007669"/>
    <property type="project" value="UniProtKB-UniRule"/>
</dbReference>
<dbReference type="GO" id="GO:0043137">
    <property type="term" value="P:DNA replication, removal of RNA primer"/>
    <property type="evidence" value="ECO:0007669"/>
    <property type="project" value="TreeGrafter"/>
</dbReference>
<dbReference type="PROSITE" id="PS51975">
    <property type="entry name" value="RNASE_H_2"/>
    <property type="match status" value="1"/>
</dbReference>
<evidence type="ECO:0000256" key="8">
    <source>
        <dbReference type="ARBA" id="ARBA00022490"/>
    </source>
</evidence>
<dbReference type="HAMAP" id="MF_00052_B">
    <property type="entry name" value="RNase_HII_B"/>
    <property type="match status" value="1"/>
</dbReference>
<name>A0A7Z0VL99_9GAMM</name>
<dbReference type="Gene3D" id="3.30.420.10">
    <property type="entry name" value="Ribonuclease H-like superfamily/Ribonuclease H"/>
    <property type="match status" value="1"/>
</dbReference>
<evidence type="ECO:0000256" key="11">
    <source>
        <dbReference type="ARBA" id="ARBA00022759"/>
    </source>
</evidence>
<evidence type="ECO:0000256" key="12">
    <source>
        <dbReference type="ARBA" id="ARBA00022801"/>
    </source>
</evidence>
<comment type="function">
    <text evidence="3 14 16">Endonuclease that specifically degrades the RNA of RNA-DNA hybrids.</text>
</comment>
<accession>A0A7Z0VL99</accession>
<organism evidence="18 19">
    <name type="scientific">Candidatus Thiodiazotropha endolucinida</name>
    <dbReference type="NCBI Taxonomy" id="1655433"/>
    <lineage>
        <taxon>Bacteria</taxon>
        <taxon>Pseudomonadati</taxon>
        <taxon>Pseudomonadota</taxon>
        <taxon>Gammaproteobacteria</taxon>
        <taxon>Chromatiales</taxon>
        <taxon>Sedimenticolaceae</taxon>
        <taxon>Candidatus Thiodiazotropha</taxon>
    </lineage>
</organism>
<dbReference type="Proteomes" id="UP000094769">
    <property type="component" value="Unassembled WGS sequence"/>
</dbReference>
<comment type="catalytic activity">
    <reaction evidence="1 14 15 16">
        <text>Endonucleolytic cleavage to 5'-phosphomonoester.</text>
        <dbReference type="EC" id="3.1.26.4"/>
    </reaction>
</comment>
<dbReference type="NCBIfam" id="NF000595">
    <property type="entry name" value="PRK00015.1-3"/>
    <property type="match status" value="1"/>
</dbReference>
<keyword evidence="11 14" id="KW-0255">Endonuclease</keyword>
<dbReference type="FunFam" id="3.30.420.10:FF:000006">
    <property type="entry name" value="Ribonuclease HII"/>
    <property type="match status" value="1"/>
</dbReference>
<dbReference type="GO" id="GO:0032299">
    <property type="term" value="C:ribonuclease H2 complex"/>
    <property type="evidence" value="ECO:0007669"/>
    <property type="project" value="TreeGrafter"/>
</dbReference>
<protein>
    <recommendedName>
        <fullName evidence="7 14">Ribonuclease HII</fullName>
        <shortName evidence="14">RNase HII</shortName>
        <ecNumber evidence="6 14">3.1.26.4</ecNumber>
    </recommendedName>
</protein>